<evidence type="ECO:0000256" key="1">
    <source>
        <dbReference type="ARBA" id="ARBA00001971"/>
    </source>
</evidence>
<dbReference type="GO" id="GO:0005506">
    <property type="term" value="F:iron ion binding"/>
    <property type="evidence" value="ECO:0007669"/>
    <property type="project" value="InterPro"/>
</dbReference>
<keyword evidence="11" id="KW-0472">Membrane</keyword>
<evidence type="ECO:0000256" key="7">
    <source>
        <dbReference type="ARBA" id="ARBA00023004"/>
    </source>
</evidence>
<comment type="cofactor">
    <cofactor evidence="1 9">
        <name>heme</name>
        <dbReference type="ChEBI" id="CHEBI:30413"/>
    </cofactor>
</comment>
<keyword evidence="6 10" id="KW-0560">Oxidoreductase</keyword>
<keyword evidence="11" id="KW-0812">Transmembrane</keyword>
<evidence type="ECO:0000256" key="8">
    <source>
        <dbReference type="ARBA" id="ARBA00023033"/>
    </source>
</evidence>
<dbReference type="Gene3D" id="1.10.630.10">
    <property type="entry name" value="Cytochrome P450"/>
    <property type="match status" value="1"/>
</dbReference>
<evidence type="ECO:0000313" key="12">
    <source>
        <dbReference type="EMBL" id="AIO05499.1"/>
    </source>
</evidence>
<feature type="binding site" description="axial binding residue" evidence="9">
    <location>
        <position position="440"/>
    </location>
    <ligand>
        <name>heme</name>
        <dbReference type="ChEBI" id="CHEBI:30413"/>
    </ligand>
    <ligandPart>
        <name>Fe</name>
        <dbReference type="ChEBI" id="CHEBI:18248"/>
    </ligandPart>
</feature>
<proteinExistence type="evidence at transcript level"/>
<accession>A0A0A7DL96</accession>
<feature type="transmembrane region" description="Helical" evidence="11">
    <location>
        <begin position="66"/>
        <end position="89"/>
    </location>
</feature>
<dbReference type="InterPro" id="IPR036396">
    <property type="entry name" value="Cyt_P450_sf"/>
</dbReference>
<keyword evidence="7 9" id="KW-0408">Iron</keyword>
<evidence type="ECO:0000256" key="11">
    <source>
        <dbReference type="SAM" id="Phobius"/>
    </source>
</evidence>
<evidence type="ECO:0000256" key="5">
    <source>
        <dbReference type="ARBA" id="ARBA00022723"/>
    </source>
</evidence>
<name>A0A0A7DL96_HYPMA</name>
<gene>
    <name evidence="12" type="primary">cyt1</name>
</gene>
<sequence>MFTAVLVACFTSFALLVYLFLWTRPKDLPLPPGPRKLPIIGNLLCMPSSVEWETYHEWSKFFVSDIIHFTVAGTSILVLDTAEAAFVLLERRSSIYSSRARMPMLTVLTGYYYAIGFMYYGYRWREHRRLIHQSFHPTAAKLFHPKLLYATHGLLRRILLRPDMYFSDHLPYLSGETIVSIAYGIVVLPENDPYIMASEKGMQPVRAAGVPGAFLVDTFPLLKYVPEWMPFAGFYRKAKEWKEIAHQMVDVPFNAAMRNIENGGFTPSFVSRSLVHMYVSQDLQHQEDIIKSVAGTMYTAGSDTTTSAIASCILGFLANPEALYKAQQEIDAVLHPGQLPSFQDQESLPYVAAVVYETLRWKEVTPIGIPHLLVADDVYKGYRLPAGSIVIPNAWAMLHYETVYSVPFTFYPVRFVYDVQLYPDVWDPTHAAFGFGRRICPGRYMAYVAVWIAIASLVAAFVITKGVDEDGNIIVPTYVYFTGLVCQPLPFKCQIYPRSKAAEALFRSTATLVY</sequence>
<dbReference type="GO" id="GO:0004497">
    <property type="term" value="F:monooxygenase activity"/>
    <property type="evidence" value="ECO:0007669"/>
    <property type="project" value="UniProtKB-KW"/>
</dbReference>
<dbReference type="InterPro" id="IPR002401">
    <property type="entry name" value="Cyt_P450_E_grp-I"/>
</dbReference>
<evidence type="ECO:0000256" key="4">
    <source>
        <dbReference type="ARBA" id="ARBA00022617"/>
    </source>
</evidence>
<dbReference type="GO" id="GO:0016705">
    <property type="term" value="F:oxidoreductase activity, acting on paired donors, with incorporation or reduction of molecular oxygen"/>
    <property type="evidence" value="ECO:0007669"/>
    <property type="project" value="InterPro"/>
</dbReference>
<dbReference type="PANTHER" id="PTHR46300">
    <property type="entry name" value="P450, PUTATIVE (EUROFUNG)-RELATED-RELATED"/>
    <property type="match status" value="1"/>
</dbReference>
<evidence type="ECO:0000256" key="6">
    <source>
        <dbReference type="ARBA" id="ARBA00023002"/>
    </source>
</evidence>
<dbReference type="GO" id="GO:0020037">
    <property type="term" value="F:heme binding"/>
    <property type="evidence" value="ECO:0007669"/>
    <property type="project" value="InterPro"/>
</dbReference>
<feature type="transmembrane region" description="Helical" evidence="11">
    <location>
        <begin position="444"/>
        <end position="463"/>
    </location>
</feature>
<dbReference type="InterPro" id="IPR050364">
    <property type="entry name" value="Cytochrome_P450_fung"/>
</dbReference>
<dbReference type="Pfam" id="PF00067">
    <property type="entry name" value="p450"/>
    <property type="match status" value="1"/>
</dbReference>
<keyword evidence="11" id="KW-1133">Transmembrane helix</keyword>
<comment type="similarity">
    <text evidence="3 10">Belongs to the cytochrome P450 family.</text>
</comment>
<dbReference type="InterPro" id="IPR017972">
    <property type="entry name" value="Cyt_P450_CS"/>
</dbReference>
<evidence type="ECO:0000256" key="2">
    <source>
        <dbReference type="ARBA" id="ARBA00005179"/>
    </source>
</evidence>
<evidence type="ECO:0000256" key="10">
    <source>
        <dbReference type="RuleBase" id="RU000461"/>
    </source>
</evidence>
<dbReference type="PRINTS" id="PR00385">
    <property type="entry name" value="P450"/>
</dbReference>
<evidence type="ECO:0000256" key="9">
    <source>
        <dbReference type="PIRSR" id="PIRSR602401-1"/>
    </source>
</evidence>
<comment type="pathway">
    <text evidence="2">Secondary metabolite biosynthesis.</text>
</comment>
<keyword evidence="8 10" id="KW-0503">Monooxygenase</keyword>
<dbReference type="PROSITE" id="PS00086">
    <property type="entry name" value="CYTOCHROME_P450"/>
    <property type="match status" value="1"/>
</dbReference>
<dbReference type="AlphaFoldDB" id="A0A0A7DL96"/>
<feature type="transmembrane region" description="Helical" evidence="11">
    <location>
        <begin position="101"/>
        <end position="122"/>
    </location>
</feature>
<keyword evidence="4 9" id="KW-0349">Heme</keyword>
<dbReference type="CDD" id="cd11065">
    <property type="entry name" value="CYP64-like"/>
    <property type="match status" value="1"/>
</dbReference>
<dbReference type="InterPro" id="IPR001128">
    <property type="entry name" value="Cyt_P450"/>
</dbReference>
<evidence type="ECO:0000256" key="3">
    <source>
        <dbReference type="ARBA" id="ARBA00010617"/>
    </source>
</evidence>
<dbReference type="PANTHER" id="PTHR46300:SF7">
    <property type="entry name" value="P450, PUTATIVE (EUROFUNG)-RELATED"/>
    <property type="match status" value="1"/>
</dbReference>
<dbReference type="PRINTS" id="PR00463">
    <property type="entry name" value="EP450I"/>
</dbReference>
<dbReference type="SUPFAM" id="SSF48264">
    <property type="entry name" value="Cytochrome P450"/>
    <property type="match status" value="1"/>
</dbReference>
<dbReference type="EMBL" id="KF705546">
    <property type="protein sequence ID" value="AIO05499.1"/>
    <property type="molecule type" value="mRNA"/>
</dbReference>
<protein>
    <submittedName>
        <fullName evidence="12">Cytochrome P450 1</fullName>
    </submittedName>
</protein>
<keyword evidence="5 9" id="KW-0479">Metal-binding</keyword>
<organism evidence="12">
    <name type="scientific">Hypsizygus marmoreus</name>
    <name type="common">White beech mushroom</name>
    <name type="synonym">Agaricus marmoreus</name>
    <dbReference type="NCBI Taxonomy" id="39966"/>
    <lineage>
        <taxon>Eukaryota</taxon>
        <taxon>Fungi</taxon>
        <taxon>Dikarya</taxon>
        <taxon>Basidiomycota</taxon>
        <taxon>Agaricomycotina</taxon>
        <taxon>Agaricomycetes</taxon>
        <taxon>Agaricomycetidae</taxon>
        <taxon>Agaricales</taxon>
        <taxon>Tricholomatineae</taxon>
        <taxon>Lyophyllaceae</taxon>
        <taxon>Hypsizygus</taxon>
    </lineage>
</organism>
<reference evidence="12" key="1">
    <citation type="submission" date="2013-09" db="EMBL/GenBank/DDBJ databases">
        <title>Gene cloning of basidiomycete Hypsizygus marmoreus SIEF 3133.</title>
        <authorList>
            <person name="Zhang J.J."/>
            <person name="Chen H."/>
            <person name="Feng Z.Y."/>
        </authorList>
    </citation>
    <scope>NUCLEOTIDE SEQUENCE</scope>
    <source>
        <strain evidence="12">SIEF 3133</strain>
    </source>
</reference>